<comment type="subcellular location">
    <subcellularLocation>
        <location evidence="1">Cell membrane</location>
        <topology evidence="1">Multi-pass membrane protein</topology>
    </subcellularLocation>
</comment>
<dbReference type="EMBL" id="JBHTMY010000001">
    <property type="protein sequence ID" value="MFD1314080.1"/>
    <property type="molecule type" value="Genomic_DNA"/>
</dbReference>
<feature type="transmembrane region" description="Helical" evidence="6">
    <location>
        <begin position="12"/>
        <end position="28"/>
    </location>
</feature>
<dbReference type="Proteomes" id="UP001597201">
    <property type="component" value="Unassembled WGS sequence"/>
</dbReference>
<keyword evidence="3 6" id="KW-0812">Transmembrane</keyword>
<sequence>MSNLKRFFKDTLIYGIAAVLPRAINILLVKLHTNTLSSEKYAENTLYFVYAAYLNAILTFGMETAFFRFFTKEKEKGKVISTSFYSILSVTIIFLALALYFSKELSIYFGFGHPIYLQILIWVTALDTLVVIPFAYLRATNKPIKFASVKIFNILIYAFFNILFLLFLPKWIEQGHTLSILEETYHKYPLVVFIFLSNLFASIFTFIILFPIILKFKFTFDKKLLREMMAYGIPILITSLAFVTNENLDKILLEKYLGKEEMGIYAACYKLGVFMMLFTMAFKLGAEPFFFNKAADKNAKETYAKILNWFTILGSLFLLVVILFLPLFAKLLLGDESYYAGLKIVPIILYANLMLGISYNLAVWYKLTDKTIYGTYFALVGSVITILVNIWLIPKIGYMASAWATLFSYGIIVILSYFTGKKHYPIPYSISKTTFYLITSLIISMISLSQFNGNYVVSVLLLLLFTSLILWKEKSELQNIFKK</sequence>
<evidence type="ECO:0000256" key="6">
    <source>
        <dbReference type="SAM" id="Phobius"/>
    </source>
</evidence>
<evidence type="ECO:0000256" key="3">
    <source>
        <dbReference type="ARBA" id="ARBA00022692"/>
    </source>
</evidence>
<evidence type="ECO:0000313" key="8">
    <source>
        <dbReference type="Proteomes" id="UP001597201"/>
    </source>
</evidence>
<organism evidence="7 8">
    <name type="scientific">Namhaeicola litoreus</name>
    <dbReference type="NCBI Taxonomy" id="1052145"/>
    <lineage>
        <taxon>Bacteria</taxon>
        <taxon>Pseudomonadati</taxon>
        <taxon>Bacteroidota</taxon>
        <taxon>Flavobacteriia</taxon>
        <taxon>Flavobacteriales</taxon>
        <taxon>Flavobacteriaceae</taxon>
        <taxon>Namhaeicola</taxon>
    </lineage>
</organism>
<feature type="transmembrane region" description="Helical" evidence="6">
    <location>
        <begin position="224"/>
        <end position="243"/>
    </location>
</feature>
<evidence type="ECO:0000313" key="7">
    <source>
        <dbReference type="EMBL" id="MFD1314080.1"/>
    </source>
</evidence>
<dbReference type="InterPro" id="IPR050833">
    <property type="entry name" value="Poly_Biosynth_Transport"/>
</dbReference>
<feature type="transmembrane region" description="Helical" evidence="6">
    <location>
        <begin position="149"/>
        <end position="168"/>
    </location>
</feature>
<protein>
    <submittedName>
        <fullName evidence="7">Lipopolysaccharide biosynthesis protein</fullName>
    </submittedName>
</protein>
<dbReference type="RefSeq" id="WP_377175349.1">
    <property type="nucleotide sequence ID" value="NZ_JBHTMY010000001.1"/>
</dbReference>
<keyword evidence="2" id="KW-1003">Cell membrane</keyword>
<proteinExistence type="predicted"/>
<reference evidence="8" key="1">
    <citation type="journal article" date="2019" name="Int. J. Syst. Evol. Microbiol.">
        <title>The Global Catalogue of Microorganisms (GCM) 10K type strain sequencing project: providing services to taxonomists for standard genome sequencing and annotation.</title>
        <authorList>
            <consortium name="The Broad Institute Genomics Platform"/>
            <consortium name="The Broad Institute Genome Sequencing Center for Infectious Disease"/>
            <person name="Wu L."/>
            <person name="Ma J."/>
        </authorList>
    </citation>
    <scope>NUCLEOTIDE SEQUENCE [LARGE SCALE GENOMIC DNA]</scope>
    <source>
        <strain evidence="8">CCUG 61485</strain>
    </source>
</reference>
<feature type="transmembrane region" description="Helical" evidence="6">
    <location>
        <begin position="347"/>
        <end position="365"/>
    </location>
</feature>
<feature type="transmembrane region" description="Helical" evidence="6">
    <location>
        <begin position="82"/>
        <end position="103"/>
    </location>
</feature>
<feature type="transmembrane region" description="Helical" evidence="6">
    <location>
        <begin position="48"/>
        <end position="70"/>
    </location>
</feature>
<accession>A0ABW3XZI8</accession>
<feature type="transmembrane region" description="Helical" evidence="6">
    <location>
        <begin position="263"/>
        <end position="285"/>
    </location>
</feature>
<keyword evidence="8" id="KW-1185">Reference proteome</keyword>
<feature type="transmembrane region" description="Helical" evidence="6">
    <location>
        <begin position="306"/>
        <end position="327"/>
    </location>
</feature>
<evidence type="ECO:0000256" key="5">
    <source>
        <dbReference type="ARBA" id="ARBA00023136"/>
    </source>
</evidence>
<comment type="caution">
    <text evidence="7">The sequence shown here is derived from an EMBL/GenBank/DDBJ whole genome shotgun (WGS) entry which is preliminary data.</text>
</comment>
<dbReference type="InterPro" id="IPR002797">
    <property type="entry name" value="Polysacc_synth"/>
</dbReference>
<keyword evidence="4 6" id="KW-1133">Transmembrane helix</keyword>
<dbReference type="Pfam" id="PF01943">
    <property type="entry name" value="Polysacc_synt"/>
    <property type="match status" value="1"/>
</dbReference>
<name>A0ABW3XZI8_9FLAO</name>
<feature type="transmembrane region" description="Helical" evidence="6">
    <location>
        <begin position="372"/>
        <end position="392"/>
    </location>
</feature>
<feature type="transmembrane region" description="Helical" evidence="6">
    <location>
        <begin position="115"/>
        <end position="137"/>
    </location>
</feature>
<evidence type="ECO:0000256" key="2">
    <source>
        <dbReference type="ARBA" id="ARBA00022475"/>
    </source>
</evidence>
<dbReference type="PANTHER" id="PTHR30250:SF11">
    <property type="entry name" value="O-ANTIGEN TRANSPORTER-RELATED"/>
    <property type="match status" value="1"/>
</dbReference>
<evidence type="ECO:0000256" key="4">
    <source>
        <dbReference type="ARBA" id="ARBA00022989"/>
    </source>
</evidence>
<gene>
    <name evidence="7" type="ORF">ACFQ39_00500</name>
</gene>
<feature type="transmembrane region" description="Helical" evidence="6">
    <location>
        <begin position="430"/>
        <end position="449"/>
    </location>
</feature>
<evidence type="ECO:0000256" key="1">
    <source>
        <dbReference type="ARBA" id="ARBA00004651"/>
    </source>
</evidence>
<feature type="transmembrane region" description="Helical" evidence="6">
    <location>
        <begin position="188"/>
        <end position="212"/>
    </location>
</feature>
<feature type="transmembrane region" description="Helical" evidence="6">
    <location>
        <begin position="455"/>
        <end position="471"/>
    </location>
</feature>
<feature type="transmembrane region" description="Helical" evidence="6">
    <location>
        <begin position="398"/>
        <end position="418"/>
    </location>
</feature>
<dbReference type="PANTHER" id="PTHR30250">
    <property type="entry name" value="PST FAMILY PREDICTED COLANIC ACID TRANSPORTER"/>
    <property type="match status" value="1"/>
</dbReference>
<keyword evidence="5 6" id="KW-0472">Membrane</keyword>